<dbReference type="Gene3D" id="2.170.300.10">
    <property type="entry name" value="Tie2 ligand-binding domain superfamily"/>
    <property type="match status" value="2"/>
</dbReference>
<dbReference type="EMBL" id="CAJNOJ010000037">
    <property type="protein sequence ID" value="CAF0916996.1"/>
    <property type="molecule type" value="Genomic_DNA"/>
</dbReference>
<feature type="disulfide bond" evidence="9">
    <location>
        <begin position="656"/>
        <end position="671"/>
    </location>
</feature>
<evidence type="ECO:0000256" key="7">
    <source>
        <dbReference type="ARBA" id="ARBA00023292"/>
    </source>
</evidence>
<dbReference type="PANTHER" id="PTHR11640:SF164">
    <property type="entry name" value="MAM DOMAIN-CONTAINING GLYCOSYLPHOSPHATIDYLINOSITOL ANCHOR PROTEIN 1"/>
    <property type="match status" value="1"/>
</dbReference>
<evidence type="ECO:0000256" key="4">
    <source>
        <dbReference type="ARBA" id="ARBA00023136"/>
    </source>
</evidence>
<feature type="domain" description="Ig-like" evidence="13">
    <location>
        <begin position="2120"/>
        <end position="2200"/>
    </location>
</feature>
<dbReference type="InterPro" id="IPR056863">
    <property type="entry name" value="LMN_ATRN_NET-like_EGF"/>
</dbReference>
<dbReference type="InterPro" id="IPR002172">
    <property type="entry name" value="LDrepeatLR_classA_rpt"/>
</dbReference>
<feature type="domain" description="Ig-like" evidence="13">
    <location>
        <begin position="2485"/>
        <end position="2573"/>
    </location>
</feature>
<keyword evidence="8" id="KW-0393">Immunoglobulin domain</keyword>
<dbReference type="SMART" id="SM00180">
    <property type="entry name" value="EGF_Lam"/>
    <property type="match status" value="3"/>
</dbReference>
<dbReference type="CDD" id="cd00112">
    <property type="entry name" value="LDLa"/>
    <property type="match status" value="2"/>
</dbReference>
<feature type="compositionally biased region" description="Basic and acidic residues" evidence="11">
    <location>
        <begin position="269"/>
        <end position="279"/>
    </location>
</feature>
<dbReference type="InterPro" id="IPR000034">
    <property type="entry name" value="Laminin_IV"/>
</dbReference>
<dbReference type="InterPro" id="IPR003598">
    <property type="entry name" value="Ig_sub2"/>
</dbReference>
<dbReference type="InterPro" id="IPR051275">
    <property type="entry name" value="Cell_adhesion_signaling"/>
</dbReference>
<reference evidence="15" key="1">
    <citation type="submission" date="2021-02" db="EMBL/GenBank/DDBJ databases">
        <authorList>
            <person name="Nowell W R."/>
        </authorList>
    </citation>
    <scope>NUCLEOTIDE SEQUENCE</scope>
</reference>
<dbReference type="Proteomes" id="UP000663852">
    <property type="component" value="Unassembled WGS sequence"/>
</dbReference>
<feature type="domain" description="Ig-like" evidence="13">
    <location>
        <begin position="1621"/>
        <end position="1694"/>
    </location>
</feature>
<protein>
    <recommendedName>
        <fullName evidence="17">Basement membrane-specific heparan sulfate proteoglycan core protein</fullName>
    </recommendedName>
</protein>
<dbReference type="SMART" id="SM00409">
    <property type="entry name" value="IG"/>
    <property type="match status" value="14"/>
</dbReference>
<dbReference type="PROSITE" id="PS01248">
    <property type="entry name" value="EGF_LAM_1"/>
    <property type="match status" value="2"/>
</dbReference>
<dbReference type="InterPro" id="IPR007110">
    <property type="entry name" value="Ig-like_dom"/>
</dbReference>
<dbReference type="CDD" id="cd00055">
    <property type="entry name" value="EGF_Lam"/>
    <property type="match status" value="4"/>
</dbReference>
<dbReference type="Gene3D" id="2.40.128.620">
    <property type="match status" value="1"/>
</dbReference>
<dbReference type="PROSITE" id="PS50068">
    <property type="entry name" value="LDLRA_2"/>
    <property type="match status" value="3"/>
</dbReference>
<evidence type="ECO:0000256" key="3">
    <source>
        <dbReference type="ARBA" id="ARBA00022737"/>
    </source>
</evidence>
<dbReference type="FunFam" id="2.10.25.10:FF:000188">
    <property type="entry name" value="Laminin subunit gamma 2"/>
    <property type="match status" value="2"/>
</dbReference>
<feature type="domain" description="Ig-like" evidence="13">
    <location>
        <begin position="1309"/>
        <end position="1395"/>
    </location>
</feature>
<proteinExistence type="predicted"/>
<dbReference type="GO" id="GO:0098609">
    <property type="term" value="P:cell-cell adhesion"/>
    <property type="evidence" value="ECO:0007669"/>
    <property type="project" value="TreeGrafter"/>
</dbReference>
<dbReference type="Pfam" id="PF24973">
    <property type="entry name" value="EGF_LMN_ATRN"/>
    <property type="match status" value="1"/>
</dbReference>
<dbReference type="Gene3D" id="2.10.25.10">
    <property type="entry name" value="Laminin"/>
    <property type="match status" value="1"/>
</dbReference>
<evidence type="ECO:0000256" key="8">
    <source>
        <dbReference type="ARBA" id="ARBA00023319"/>
    </source>
</evidence>
<evidence type="ECO:0000259" key="14">
    <source>
        <dbReference type="PROSITE" id="PS51115"/>
    </source>
</evidence>
<dbReference type="SUPFAM" id="SSF57196">
    <property type="entry name" value="EGF/Laminin"/>
    <property type="match status" value="1"/>
</dbReference>
<dbReference type="PROSITE" id="PS01209">
    <property type="entry name" value="LDLRA_1"/>
    <property type="match status" value="1"/>
</dbReference>
<dbReference type="SUPFAM" id="SSF57424">
    <property type="entry name" value="LDL receptor-like module"/>
    <property type="match status" value="3"/>
</dbReference>
<dbReference type="InterPro" id="IPR013098">
    <property type="entry name" value="Ig_I-set"/>
</dbReference>
<evidence type="ECO:0000256" key="9">
    <source>
        <dbReference type="PROSITE-ProRule" id="PRU00124"/>
    </source>
</evidence>
<dbReference type="Gene3D" id="4.10.400.10">
    <property type="entry name" value="Low-density Lipoprotein Receptor"/>
    <property type="match status" value="2"/>
</dbReference>
<dbReference type="Gene3D" id="2.60.40.10">
    <property type="entry name" value="Immunoglobulins"/>
    <property type="match status" value="11"/>
</dbReference>
<feature type="domain" description="Laminin IV type A" evidence="14">
    <location>
        <begin position="912"/>
        <end position="1095"/>
    </location>
</feature>
<feature type="disulfide bond" evidence="9">
    <location>
        <begin position="537"/>
        <end position="549"/>
    </location>
</feature>
<dbReference type="GO" id="GO:0030154">
    <property type="term" value="P:cell differentiation"/>
    <property type="evidence" value="ECO:0007669"/>
    <property type="project" value="UniProtKB-ARBA"/>
</dbReference>
<dbReference type="SMART" id="SM00192">
    <property type="entry name" value="LDLa"/>
    <property type="match status" value="3"/>
</dbReference>
<keyword evidence="4" id="KW-0472">Membrane</keyword>
<feature type="domain" description="Ig-like" evidence="13">
    <location>
        <begin position="2207"/>
        <end position="2297"/>
    </location>
</feature>
<name>A0A814AQN6_ADIRI</name>
<dbReference type="GO" id="GO:0005886">
    <property type="term" value="C:plasma membrane"/>
    <property type="evidence" value="ECO:0007669"/>
    <property type="project" value="TreeGrafter"/>
</dbReference>
<evidence type="ECO:0008006" key="17">
    <source>
        <dbReference type="Google" id="ProtNLM"/>
    </source>
</evidence>
<keyword evidence="7 10" id="KW-0424">Laminin EGF-like domain</keyword>
<keyword evidence="5 10" id="KW-1015">Disulfide bond</keyword>
<dbReference type="Pfam" id="PF00053">
    <property type="entry name" value="EGF_laminin"/>
    <property type="match status" value="3"/>
</dbReference>
<comment type="caution">
    <text evidence="10">Lacks conserved residue(s) required for the propagation of feature annotation.</text>
</comment>
<dbReference type="SMART" id="SM00408">
    <property type="entry name" value="IGc2"/>
    <property type="match status" value="11"/>
</dbReference>
<keyword evidence="2" id="KW-0732">Signal</keyword>
<evidence type="ECO:0000256" key="2">
    <source>
        <dbReference type="ARBA" id="ARBA00022729"/>
    </source>
</evidence>
<dbReference type="InterPro" id="IPR002049">
    <property type="entry name" value="LE_dom"/>
</dbReference>
<sequence length="2578" mass="284306">MTCISLSQSASNELDSRLRFRRQAVDAATGATTSADGNAVTTGLDADAATVILPDGTTIVLPPGTTATINAADDSATTAADADSAATAADGDSATTVADADSATAAGTAATVVDGGSETSTIIIVDNGTDVFTTIQPGNGHATDEAANDTSADATKISDVTALDLTTVDSNVTDIADVRETTQSLDRKTWGTTIDADEFDAGYDDEGEDEKPAEQSTAVPENGADEEDDPVPDEPAKISTTTPKPSRAPPSGSSDDVEYYDEEDDDDDEKSKPDSKPSSDTDSESNGTRGNDTEDATVPSGVQPGPGGRVELRVVVSPDVIQVRRGQTVELTCTVYGGDQNTNIYWIQDEPERRYAIIDAASPGDKQVTASQVILRSRITLDDPSKIGKYTCQAQDAAQNTGSASVTMQEGSGGYYPGPVGPAPGPSASRGYLRIVAPDMQEGDYVEIHCEGAAPEDEGRIEWYFNNKLLESAPVGSEQPLFPRGKTLHIRPISRPFLGNYRCTIPGSGYADANSVLTFAGQGGAPAPQPIAPSGRCNIDEATCRNGRCIPRAYLCDGKNDCGDNSDESCSQPSGSGTDVCQPNEIRCSDASRGRKCVQKFWMCDGDRDCDDGSDEQNHYCELLPVQARCKPSEFQCASVNGTYGNPVCIPRSFQCDGYNDCPDRSDEIGCTKPTVISPPQRQIQINAGETLTIQCTARGSPAPYINWRLNWGHICGDGSDNGRCTMAQSLDPNDPSLVTGTLTVRNCNANDGGAYSCEALNNQGFIFAIPDAIVNVIIDGRVPQPQPCNCHGHSTTCSADGRCLNCLHNTAGYNCEHCAPGYQGDARRGTPQDCQYIAPVPIGNCDPSGTHTERNGRCICKYNVEGDRCDRCKHNNFYLNPISPNGCLPCFCSGVSSECRSSDWRRQAVALPLENWNAVPKTFATDPYEAGDKIQRRQNGREIALDQNSLGRPANDVLYWKAPKEVLGDVVTLYDGNIDIHFTNDGNDQEAPSSDEFIWLRGNNIDLVHKLPSTQRFKANTNATYSVPCNERTFTRKDGAHIDRENILMALSDLDTFLVKINPIGGRRNAVLRGVTLNVAARDGYLDAAPTVESCSCPANYTGTSCEKCAEGYGRPHPLVGIYLGQCWSCRSLCHERSDQCDRDTGKCSGCQGNSEGDRCERCRPGYILDGRSNQCVREDQYGPYPSQPDGGRGTYFVGERPYGGQGSAPLRIVLDKNQPEQRIPLQILNIQPQSVVWGRTDGRPLPAGVFQENNDLVIRNPSQEQAGNYVCTITHSDGSVERIPVYLDYPDASQPGERPQPIGGGPPKVVIQPRVINLKEGQRMIVQYSVASHEPIEVVWNKLTDQGYQPIPSLFTVESNRLVLNRATPDAAGDYQVVVRNSHGEDKQEIRINVEPRRRRGQPQVRFQQSQYSIGSGETIDIVPNISGSNGATITWSKDGSTNLPHGVTAREDGYLRIEGHSSDVAGQYSLDVTNARGRTSSPITVQWRDASSQQGQYANNQYRRVQWNVHQLDLSEGHRLEAICRTDVDPSTLQLDVTRYNRQQRERTPLGLSFSNGYLSLAAVTKQDDGLEFICSSGDISDILTLRVRSSSAGGQDQQRSYIAVQFQSRDEQNHQVGHDIYLQCAVHGSVERPYEFTYTKDGRPLESNVEVHPAGLLIIRNAQAQDAGRYRCEVTFPRAPEAGTQESSYDLRIGGAAASGYDQHYQHGGDYGQHGGDHGQQSGYVEVTVEPTEVTLARGERATITCRVRGADQYKVTWGQYAHDTSLPSFARQEGNDVIIEPTADTSDTQMYFQCQVDVPGQGQAHHAYAPVNIRGGEQLTILRRPKLIIEPSSYIRVSHGEKLRVCIVDVCIESYSINQLQKKEEILITLLNQHSNGILDFDSISESDIGQYVCRGRNRVGYTEEPVTIEISGTPPSIDIAPKMHNGYLQVPFQSRQTIACLNQDKNTSVDITWRRADIADYELSKTPYLFPPNMPLLFEHNGTYVCIATNRYGSTSKTIILDVQNISYEISIDIEPMNIFPIDSEIKFNCKLPHARRIWWSSINHRRRENNPLRMRFGLKSINKRFICHANDIDGKLHRKIVRIQRYSQDKLIAIVSNNTVDRTLHEKSQEIQPSEIFIKLVTASNGIREGEIIDIYCYVEGLPSKNLSWSFHSGLLPSNTYMTNDGHLLIYNFDKFNLGTYTCSADTPNRHLSRSIDFQPNNLSRALETSLSLQVYSSSSDYYVGGRLIVECVSTNPSISTRWIKHTEKSIRNVSQSFLFFNKLTRKDIARYECISLNSTKPQAIGFDVTEANLYTNDLPCRSTSSLQIDFLSSVTQLKLNGNILLNCSSPDNASVRWMSNHSVHGIIVNNSYLHIPKFTAKHFGSYQCKNSHTQIFISISQTLFDSINNFDIHKMKVIQPNQSMIEIIQGKYVGDNITLICRLGHDIPHGKVVWLNIPSRSKHVHIRGPRLEFHPFQSEHHVFDTYVNIHENNEEKPRINITVDMSKLFSNRELRLICYSDDSDADHQWSVNDRLPSTKVSYELSINDRTSILVVPDFDLRYDLGKYQCLTRNSFGTTSKYVYIDEKVLR</sequence>
<accession>A0A814AQN6</accession>
<dbReference type="Pfam" id="PF13927">
    <property type="entry name" value="Ig_3"/>
    <property type="match status" value="3"/>
</dbReference>
<dbReference type="PROSITE" id="PS51115">
    <property type="entry name" value="LAMININ_IVA"/>
    <property type="match status" value="1"/>
</dbReference>
<evidence type="ECO:0000256" key="10">
    <source>
        <dbReference type="PROSITE-ProRule" id="PRU00460"/>
    </source>
</evidence>
<feature type="domain" description="Ig-like" evidence="13">
    <location>
        <begin position="1921"/>
        <end position="2008"/>
    </location>
</feature>
<dbReference type="SUPFAM" id="SSF48726">
    <property type="entry name" value="Immunoglobulin"/>
    <property type="match status" value="13"/>
</dbReference>
<feature type="compositionally biased region" description="Acidic residues" evidence="11">
    <location>
        <begin position="196"/>
        <end position="211"/>
    </location>
</feature>
<feature type="domain" description="Ig-like" evidence="13">
    <location>
        <begin position="1405"/>
        <end position="1489"/>
    </location>
</feature>
<feature type="domain" description="Ig-like" evidence="13">
    <location>
        <begin position="674"/>
        <end position="763"/>
    </location>
</feature>
<keyword evidence="3" id="KW-0677">Repeat</keyword>
<evidence type="ECO:0000259" key="13">
    <source>
        <dbReference type="PROSITE" id="PS50835"/>
    </source>
</evidence>
<feature type="domain" description="Laminin EGF-like" evidence="12">
    <location>
        <begin position="845"/>
        <end position="890"/>
    </location>
</feature>
<feature type="domain" description="Ig-like" evidence="13">
    <location>
        <begin position="1729"/>
        <end position="1917"/>
    </location>
</feature>
<evidence type="ECO:0000256" key="11">
    <source>
        <dbReference type="SAM" id="MobiDB-lite"/>
    </source>
</evidence>
<feature type="disulfide bond" evidence="9">
    <location>
        <begin position="544"/>
        <end position="562"/>
    </location>
</feature>
<feature type="compositionally biased region" description="Acidic residues" evidence="11">
    <location>
        <begin position="255"/>
        <end position="268"/>
    </location>
</feature>
<dbReference type="InterPro" id="IPR023415">
    <property type="entry name" value="LDLR_class-A_CS"/>
</dbReference>
<dbReference type="GO" id="GO:0050839">
    <property type="term" value="F:cell adhesion molecule binding"/>
    <property type="evidence" value="ECO:0007669"/>
    <property type="project" value="TreeGrafter"/>
</dbReference>
<dbReference type="SMART" id="SM00281">
    <property type="entry name" value="LamB"/>
    <property type="match status" value="1"/>
</dbReference>
<dbReference type="OrthoDB" id="10055367at2759"/>
<dbReference type="InterPro" id="IPR036179">
    <property type="entry name" value="Ig-like_dom_sf"/>
</dbReference>
<dbReference type="InterPro" id="IPR036055">
    <property type="entry name" value="LDL_receptor-like_sf"/>
</dbReference>
<dbReference type="InterPro" id="IPR003599">
    <property type="entry name" value="Ig_sub"/>
</dbReference>
<organism evidence="15 16">
    <name type="scientific">Adineta ricciae</name>
    <name type="common">Rotifer</name>
    <dbReference type="NCBI Taxonomy" id="249248"/>
    <lineage>
        <taxon>Eukaryota</taxon>
        <taxon>Metazoa</taxon>
        <taxon>Spiralia</taxon>
        <taxon>Gnathifera</taxon>
        <taxon>Rotifera</taxon>
        <taxon>Eurotatoria</taxon>
        <taxon>Bdelloidea</taxon>
        <taxon>Adinetida</taxon>
        <taxon>Adinetidae</taxon>
        <taxon>Adineta</taxon>
    </lineage>
</organism>
<dbReference type="PANTHER" id="PTHR11640">
    <property type="entry name" value="NEPHRIN"/>
    <property type="match status" value="1"/>
</dbReference>
<evidence type="ECO:0000313" key="16">
    <source>
        <dbReference type="Proteomes" id="UP000663852"/>
    </source>
</evidence>
<feature type="region of interest" description="Disordered" evidence="11">
    <location>
        <begin position="196"/>
        <end position="310"/>
    </location>
</feature>
<dbReference type="GO" id="GO:0005911">
    <property type="term" value="C:cell-cell junction"/>
    <property type="evidence" value="ECO:0007669"/>
    <property type="project" value="TreeGrafter"/>
</dbReference>
<comment type="caution">
    <text evidence="15">The sequence shown here is derived from an EMBL/GenBank/DDBJ whole genome shotgun (WGS) entry which is preliminary data.</text>
</comment>
<feature type="domain" description="Ig-like" evidence="13">
    <location>
        <begin position="312"/>
        <end position="407"/>
    </location>
</feature>
<evidence type="ECO:0000256" key="5">
    <source>
        <dbReference type="ARBA" id="ARBA00023157"/>
    </source>
</evidence>
<dbReference type="InterPro" id="IPR013783">
    <property type="entry name" value="Ig-like_fold"/>
</dbReference>
<dbReference type="Pfam" id="PF07679">
    <property type="entry name" value="I-set"/>
    <property type="match status" value="1"/>
</dbReference>
<dbReference type="PRINTS" id="PR00261">
    <property type="entry name" value="LDLRECEPTOR"/>
</dbReference>
<dbReference type="PROSITE" id="PS50027">
    <property type="entry name" value="EGF_LAM_2"/>
    <property type="match status" value="2"/>
</dbReference>
<dbReference type="GO" id="GO:0005604">
    <property type="term" value="C:basement membrane"/>
    <property type="evidence" value="ECO:0007669"/>
    <property type="project" value="UniProtKB-ARBA"/>
</dbReference>
<feature type="disulfide bond" evidence="10">
    <location>
        <begin position="861"/>
        <end position="870"/>
    </location>
</feature>
<feature type="domain" description="Laminin EGF-like" evidence="12">
    <location>
        <begin position="789"/>
        <end position="837"/>
    </location>
</feature>
<feature type="disulfide bond" evidence="10">
    <location>
        <begin position="807"/>
        <end position="816"/>
    </location>
</feature>
<gene>
    <name evidence="15" type="ORF">EDS130_LOCUS10565</name>
</gene>
<dbReference type="Pfam" id="PF00057">
    <property type="entry name" value="Ldl_recept_a"/>
    <property type="match status" value="3"/>
</dbReference>
<feature type="domain" description="Ig-like" evidence="13">
    <location>
        <begin position="426"/>
        <end position="518"/>
    </location>
</feature>
<evidence type="ECO:0000256" key="1">
    <source>
        <dbReference type="ARBA" id="ARBA00004479"/>
    </source>
</evidence>
<evidence type="ECO:0000256" key="6">
    <source>
        <dbReference type="ARBA" id="ARBA00023180"/>
    </source>
</evidence>
<comment type="subcellular location">
    <subcellularLocation>
        <location evidence="1">Membrane</location>
        <topology evidence="1">Single-pass type I membrane protein</topology>
    </subcellularLocation>
</comment>
<dbReference type="PROSITE" id="PS50835">
    <property type="entry name" value="IG_LIKE"/>
    <property type="match status" value="12"/>
</dbReference>
<evidence type="ECO:0000313" key="15">
    <source>
        <dbReference type="EMBL" id="CAF0916996.1"/>
    </source>
</evidence>
<dbReference type="Pfam" id="PF00052">
    <property type="entry name" value="Laminin_B"/>
    <property type="match status" value="1"/>
</dbReference>
<feature type="compositionally biased region" description="Acidic residues" evidence="11">
    <location>
        <begin position="223"/>
        <end position="232"/>
    </location>
</feature>
<keyword evidence="6" id="KW-0325">Glycoprotein</keyword>
<feature type="domain" description="Ig-like" evidence="13">
    <location>
        <begin position="2306"/>
        <end position="2388"/>
    </location>
</feature>
<evidence type="ECO:0000259" key="12">
    <source>
        <dbReference type="PROSITE" id="PS50027"/>
    </source>
</evidence>